<name>A0ABS2EZR3_9ACTN</name>
<keyword evidence="2" id="KW-0863">Zinc-finger</keyword>
<dbReference type="PROSITE" id="PS50966">
    <property type="entry name" value="ZF_SWIM"/>
    <property type="match status" value="1"/>
</dbReference>
<dbReference type="EMBL" id="JACSNQ010000002">
    <property type="protein sequence ID" value="MBM6774221.1"/>
    <property type="molecule type" value="Genomic_DNA"/>
</dbReference>
<proteinExistence type="predicted"/>
<dbReference type="RefSeq" id="WP_204792589.1">
    <property type="nucleotide sequence ID" value="NZ_JACSNQ010000002.1"/>
</dbReference>
<feature type="domain" description="Helicase C-terminal" evidence="5">
    <location>
        <begin position="996"/>
        <end position="1158"/>
    </location>
</feature>
<dbReference type="InterPro" id="IPR027417">
    <property type="entry name" value="P-loop_NTPase"/>
</dbReference>
<dbReference type="InterPro" id="IPR007527">
    <property type="entry name" value="Znf_SWIM"/>
</dbReference>
<evidence type="ECO:0000259" key="5">
    <source>
        <dbReference type="PROSITE" id="PS51194"/>
    </source>
</evidence>
<feature type="domain" description="Helicase ATP-binding" evidence="4">
    <location>
        <begin position="687"/>
        <end position="876"/>
    </location>
</feature>
<dbReference type="Pfam" id="PF00176">
    <property type="entry name" value="SNF2-rel_dom"/>
    <property type="match status" value="1"/>
</dbReference>
<dbReference type="Pfam" id="PF00271">
    <property type="entry name" value="Helicase_C"/>
    <property type="match status" value="1"/>
</dbReference>
<evidence type="ECO:0000259" key="3">
    <source>
        <dbReference type="PROSITE" id="PS50966"/>
    </source>
</evidence>
<organism evidence="6 7">
    <name type="scientific">Olsenella profusa</name>
    <dbReference type="NCBI Taxonomy" id="138595"/>
    <lineage>
        <taxon>Bacteria</taxon>
        <taxon>Bacillati</taxon>
        <taxon>Actinomycetota</taxon>
        <taxon>Coriobacteriia</taxon>
        <taxon>Coriobacteriales</taxon>
        <taxon>Atopobiaceae</taxon>
        <taxon>Olsenella</taxon>
    </lineage>
</organism>
<dbReference type="Pfam" id="PF08455">
    <property type="entry name" value="SNF2_assoc"/>
    <property type="match status" value="1"/>
</dbReference>
<dbReference type="InterPro" id="IPR001650">
    <property type="entry name" value="Helicase_C-like"/>
</dbReference>
<evidence type="ECO:0000256" key="2">
    <source>
        <dbReference type="PROSITE-ProRule" id="PRU00325"/>
    </source>
</evidence>
<gene>
    <name evidence="6" type="ORF">H9X80_01465</name>
</gene>
<dbReference type="PROSITE" id="PS51194">
    <property type="entry name" value="HELICASE_CTER"/>
    <property type="match status" value="1"/>
</dbReference>
<feature type="domain" description="SWIM-type" evidence="3">
    <location>
        <begin position="60"/>
        <end position="101"/>
    </location>
</feature>
<dbReference type="SMART" id="SM00487">
    <property type="entry name" value="DEXDc"/>
    <property type="match status" value="1"/>
</dbReference>
<keyword evidence="7" id="KW-1185">Reference proteome</keyword>
<dbReference type="InterPro" id="IPR049730">
    <property type="entry name" value="SNF2/RAD54-like_C"/>
</dbReference>
<dbReference type="CDD" id="cd18793">
    <property type="entry name" value="SF2_C_SNF"/>
    <property type="match status" value="1"/>
</dbReference>
<dbReference type="InterPro" id="IPR013663">
    <property type="entry name" value="Helicase_SWF/SNF/SWI_bac"/>
</dbReference>
<dbReference type="InterPro" id="IPR014001">
    <property type="entry name" value="Helicase_ATP-bd"/>
</dbReference>
<dbReference type="PROSITE" id="PS51192">
    <property type="entry name" value="HELICASE_ATP_BIND_1"/>
    <property type="match status" value="1"/>
</dbReference>
<evidence type="ECO:0000256" key="1">
    <source>
        <dbReference type="ARBA" id="ARBA00022801"/>
    </source>
</evidence>
<accession>A0ABS2EZR3</accession>
<sequence length="1164" mass="125288">MDENRLIELVQNEAALPSTYGRGLALARDGGVISCEASVGALGSTTSITGLVRGLRGSSYHVEVQVDESEAELLDYSCECVAASSYAGMCKHEVALVLEFLARRGLGLVAAAARRPPARTAPTLPPVRALPTSPAIRHLMEDLTERRLRATEASTPGCRREGRAPAAPPEPVELLATLLPARDAYYDDPAWCVKLRVRRGSASYVVKSISALVEACRTGATVTYGKGLSFAHVGAAFSERSRAVVAVLSRVTASQGALFASRWKYQQVGRGADVKELPVSDADVIDLLDALQGSTVSLELSDGPYGSRGPTRQLVVGRGDPEVRTRLERAGDGGYDLLVSGALCSFAAAGRLYVLDEGRALSCSSDYALRAAGLLGALLPAGRGMHVAPADVSAFCRDVLPVLRAATGLDAPAELDELVPPEAAFTFAVGLDDGRVTCGVTVAYGAWEHGLYGPDRLEDERARWSPRLADRRVPARDLVSEYRVMDVVEAYFPGGRLEAGELPGFDEDDDDLLFDLLTRGLAELDALGEVLLSERLRRIEVRDSPSLTVRATVTSGLLDVALDASGLCPQDLDACLSAYRRRQKFVRLTSGDIMRLGEGAAAVDDLATGLGVSVEELAEGVSNLPVYRVPFVDGLLKRAGGLRLSRNDAFRAIVRELDTFSDADVEVPPTLAGVLRPYQLDGFRWLQLLDRLGFGGILADDMGLGKTLQVIAHLLACKQAGEKNVGGAAVGEKNAESGALGDGAASPGALLATTLVVCPASLVYNWMSELERFAPELDAVAVLGTKPARGKVIAAAADHDVLVTSYDLMRRDVDAYAGQRFSRVVLDEAQYIKNPLTKVARAARLLPARTRLALTGTPVENRASELWSIFDFLMPGVLGSRDEFAKTYEGPVEGGDERAAERLRCLVSPFILRRLKADVLADLPEKTESVVTARMSGEQERLYRASEELLARQIARELPVEFRKNKLQVLAELTKLRQICCDPSLAFEDYTGGSAKLDTCLELIAGAVDGGHQVLLFSQFTTMLGIIAQRLDARGIAHFELTGSTTKEERRRLVARFQAGEAPLFLISLRAGGVGLNLTAADVVIHYDPWWNLAAQNQATDRAYRIGQERAVTVFKLICANTIEERIVAMQESKRELAERLISGEGVRSARLSRDDVLALLQGA</sequence>
<dbReference type="PANTHER" id="PTHR10799">
    <property type="entry name" value="SNF2/RAD54 HELICASE FAMILY"/>
    <property type="match status" value="1"/>
</dbReference>
<dbReference type="SUPFAM" id="SSF52540">
    <property type="entry name" value="P-loop containing nucleoside triphosphate hydrolases"/>
    <property type="match status" value="2"/>
</dbReference>
<dbReference type="InterPro" id="IPR038718">
    <property type="entry name" value="SNF2-like_sf"/>
</dbReference>
<dbReference type="Gene3D" id="3.40.50.10810">
    <property type="entry name" value="Tandem AAA-ATPase domain"/>
    <property type="match status" value="1"/>
</dbReference>
<keyword evidence="2" id="KW-0479">Metal-binding</keyword>
<evidence type="ECO:0000259" key="4">
    <source>
        <dbReference type="PROSITE" id="PS51192"/>
    </source>
</evidence>
<comment type="caution">
    <text evidence="6">The sequence shown here is derived from an EMBL/GenBank/DDBJ whole genome shotgun (WGS) entry which is preliminary data.</text>
</comment>
<keyword evidence="2" id="KW-0862">Zinc</keyword>
<protein>
    <submittedName>
        <fullName evidence="6">SNF2 helicase associated domain-containing protein</fullName>
    </submittedName>
</protein>
<dbReference type="Gene3D" id="3.40.50.300">
    <property type="entry name" value="P-loop containing nucleotide triphosphate hydrolases"/>
    <property type="match status" value="1"/>
</dbReference>
<keyword evidence="1" id="KW-0378">Hydrolase</keyword>
<dbReference type="SMART" id="SM00490">
    <property type="entry name" value="HELICc"/>
    <property type="match status" value="1"/>
</dbReference>
<dbReference type="Proteomes" id="UP000712527">
    <property type="component" value="Unassembled WGS sequence"/>
</dbReference>
<reference evidence="6 7" key="1">
    <citation type="journal article" date="2021" name="Sci. Rep.">
        <title>The distribution of antibiotic resistance genes in chicken gut microbiota commensals.</title>
        <authorList>
            <person name="Juricova H."/>
            <person name="Matiasovicova J."/>
            <person name="Kubasova T."/>
            <person name="Cejkova D."/>
            <person name="Rychlik I."/>
        </authorList>
    </citation>
    <scope>NUCLEOTIDE SEQUENCE [LARGE SCALE GENOMIC DNA]</scope>
    <source>
        <strain evidence="6 7">An794</strain>
    </source>
</reference>
<dbReference type="CDD" id="cd18012">
    <property type="entry name" value="DEXQc_arch_SWI2_SNF2"/>
    <property type="match status" value="1"/>
</dbReference>
<dbReference type="InterPro" id="IPR000330">
    <property type="entry name" value="SNF2_N"/>
</dbReference>
<evidence type="ECO:0000313" key="7">
    <source>
        <dbReference type="Proteomes" id="UP000712527"/>
    </source>
</evidence>
<evidence type="ECO:0000313" key="6">
    <source>
        <dbReference type="EMBL" id="MBM6774221.1"/>
    </source>
</evidence>